<accession>A0A8X8WJW6</accession>
<name>A0A8X8WJW6_SALSN</name>
<feature type="region of interest" description="Disordered" evidence="1">
    <location>
        <begin position="32"/>
        <end position="155"/>
    </location>
</feature>
<dbReference type="EMBL" id="PNBA02000016">
    <property type="protein sequence ID" value="KAG6395538.1"/>
    <property type="molecule type" value="Genomic_DNA"/>
</dbReference>
<evidence type="ECO:0000313" key="3">
    <source>
        <dbReference type="Proteomes" id="UP000298416"/>
    </source>
</evidence>
<reference evidence="2" key="1">
    <citation type="submission" date="2018-01" db="EMBL/GenBank/DDBJ databases">
        <authorList>
            <person name="Mao J.F."/>
        </authorList>
    </citation>
    <scope>NUCLEOTIDE SEQUENCE</scope>
    <source>
        <strain evidence="2">Huo1</strain>
        <tissue evidence="2">Leaf</tissue>
    </source>
</reference>
<reference evidence="2" key="2">
    <citation type="submission" date="2020-08" db="EMBL/GenBank/DDBJ databases">
        <title>Plant Genome Project.</title>
        <authorList>
            <person name="Zhang R.-G."/>
        </authorList>
    </citation>
    <scope>NUCLEOTIDE SEQUENCE</scope>
    <source>
        <strain evidence="2">Huo1</strain>
        <tissue evidence="2">Leaf</tissue>
    </source>
</reference>
<dbReference type="AlphaFoldDB" id="A0A8X8WJW6"/>
<organism evidence="2">
    <name type="scientific">Salvia splendens</name>
    <name type="common">Scarlet sage</name>
    <dbReference type="NCBI Taxonomy" id="180675"/>
    <lineage>
        <taxon>Eukaryota</taxon>
        <taxon>Viridiplantae</taxon>
        <taxon>Streptophyta</taxon>
        <taxon>Embryophyta</taxon>
        <taxon>Tracheophyta</taxon>
        <taxon>Spermatophyta</taxon>
        <taxon>Magnoliopsida</taxon>
        <taxon>eudicotyledons</taxon>
        <taxon>Gunneridae</taxon>
        <taxon>Pentapetalae</taxon>
        <taxon>asterids</taxon>
        <taxon>lamiids</taxon>
        <taxon>Lamiales</taxon>
        <taxon>Lamiaceae</taxon>
        <taxon>Nepetoideae</taxon>
        <taxon>Mentheae</taxon>
        <taxon>Salviinae</taxon>
        <taxon>Salvia</taxon>
        <taxon>Salvia subgen. Calosphace</taxon>
        <taxon>core Calosphace</taxon>
    </lineage>
</organism>
<feature type="compositionally biased region" description="Gly residues" evidence="1">
    <location>
        <begin position="72"/>
        <end position="87"/>
    </location>
</feature>
<gene>
    <name evidence="2" type="ORF">SASPL_141657</name>
</gene>
<keyword evidence="3" id="KW-1185">Reference proteome</keyword>
<comment type="caution">
    <text evidence="2">The sequence shown here is derived from an EMBL/GenBank/DDBJ whole genome shotgun (WGS) entry which is preliminary data.</text>
</comment>
<feature type="compositionally biased region" description="Basic and acidic residues" evidence="1">
    <location>
        <begin position="139"/>
        <end position="155"/>
    </location>
</feature>
<feature type="compositionally biased region" description="Gly residues" evidence="1">
    <location>
        <begin position="48"/>
        <end position="63"/>
    </location>
</feature>
<proteinExistence type="predicted"/>
<evidence type="ECO:0000313" key="2">
    <source>
        <dbReference type="EMBL" id="KAG6395538.1"/>
    </source>
</evidence>
<dbReference type="Proteomes" id="UP000298416">
    <property type="component" value="Unassembled WGS sequence"/>
</dbReference>
<protein>
    <submittedName>
        <fullName evidence="2">Uncharacterized protein</fullName>
    </submittedName>
</protein>
<evidence type="ECO:0000256" key="1">
    <source>
        <dbReference type="SAM" id="MobiDB-lite"/>
    </source>
</evidence>
<sequence>MSDSGTENTKPNSAETMADFAAQFAEFMKFMNKSGNKSESSPKHSTGSSGGGFSSPTGSGGNGFSPSPQYPNGGGTDNPTGGGGGGAISANVAKASIASTKNWTEGKMGSGTWITMEGEGSSGEHRSPIKAAALDGTAELEREATEGVESERGGG</sequence>